<dbReference type="GO" id="GO:0004806">
    <property type="term" value="F:triacylglycerol lipase activity"/>
    <property type="evidence" value="ECO:0007669"/>
    <property type="project" value="TreeGrafter"/>
</dbReference>
<name>A0A318HCH6_9MYCO</name>
<protein>
    <submittedName>
        <fullName evidence="3">Pimeloyl-ACP methyl ester carboxylesterase</fullName>
    </submittedName>
</protein>
<proteinExistence type="predicted"/>
<evidence type="ECO:0000259" key="2">
    <source>
        <dbReference type="Pfam" id="PF00561"/>
    </source>
</evidence>
<dbReference type="Gene3D" id="3.40.50.1820">
    <property type="entry name" value="alpha/beta hydrolase"/>
    <property type="match status" value="1"/>
</dbReference>
<evidence type="ECO:0000313" key="4">
    <source>
        <dbReference type="Proteomes" id="UP000247781"/>
    </source>
</evidence>
<dbReference type="PRINTS" id="PR00111">
    <property type="entry name" value="ABHYDROLASE"/>
</dbReference>
<reference evidence="3 4" key="2">
    <citation type="submission" date="2018-06" db="EMBL/GenBank/DDBJ databases">
        <title>Sequencing of bacterial isolates from soil warming experiment in Harvard Forest, Massachusetts, USA.</title>
        <authorList>
            <person name="Deangelis K.PhD."/>
        </authorList>
    </citation>
    <scope>NUCLEOTIDE SEQUENCE [LARGE SCALE GENOMIC DNA]</scope>
    <source>
        <strain evidence="3 4">GAS496</strain>
    </source>
</reference>
<dbReference type="AlphaFoldDB" id="A0A318HCH6"/>
<dbReference type="PANTHER" id="PTHR43433">
    <property type="entry name" value="HYDROLASE, ALPHA/BETA FOLD FAMILY PROTEIN"/>
    <property type="match status" value="1"/>
</dbReference>
<dbReference type="SUPFAM" id="SSF53474">
    <property type="entry name" value="alpha/beta-Hydrolases"/>
    <property type="match status" value="1"/>
</dbReference>
<dbReference type="PANTHER" id="PTHR43433:SF5">
    <property type="entry name" value="AB HYDROLASE-1 DOMAIN-CONTAINING PROTEIN"/>
    <property type="match status" value="1"/>
</dbReference>
<dbReference type="Pfam" id="PF00561">
    <property type="entry name" value="Abhydrolase_1"/>
    <property type="match status" value="1"/>
</dbReference>
<feature type="region of interest" description="Disordered" evidence="1">
    <location>
        <begin position="77"/>
        <end position="102"/>
    </location>
</feature>
<dbReference type="InterPro" id="IPR029058">
    <property type="entry name" value="AB_hydrolase_fold"/>
</dbReference>
<keyword evidence="4" id="KW-1185">Reference proteome</keyword>
<dbReference type="EMBL" id="QJJU01000023">
    <property type="protein sequence ID" value="PXX03211.1"/>
    <property type="molecule type" value="Genomic_DNA"/>
</dbReference>
<evidence type="ECO:0000256" key="1">
    <source>
        <dbReference type="SAM" id="MobiDB-lite"/>
    </source>
</evidence>
<evidence type="ECO:0000313" key="3">
    <source>
        <dbReference type="EMBL" id="PXX03211.1"/>
    </source>
</evidence>
<accession>A0A318HCH6</accession>
<dbReference type="InterPro" id="IPR050471">
    <property type="entry name" value="AB_hydrolase"/>
</dbReference>
<comment type="caution">
    <text evidence="3">The sequence shown here is derived from an EMBL/GenBank/DDBJ whole genome shotgun (WGS) entry which is preliminary data.</text>
</comment>
<feature type="domain" description="AB hydrolase-1" evidence="2">
    <location>
        <begin position="43"/>
        <end position="296"/>
    </location>
</feature>
<dbReference type="GO" id="GO:0046503">
    <property type="term" value="P:glycerolipid catabolic process"/>
    <property type="evidence" value="ECO:0007669"/>
    <property type="project" value="TreeGrafter"/>
</dbReference>
<organism evidence="3 4">
    <name type="scientific">Mycolicibacterium moriokaense</name>
    <dbReference type="NCBI Taxonomy" id="39691"/>
    <lineage>
        <taxon>Bacteria</taxon>
        <taxon>Bacillati</taxon>
        <taxon>Actinomycetota</taxon>
        <taxon>Actinomycetes</taxon>
        <taxon>Mycobacteriales</taxon>
        <taxon>Mycobacteriaceae</taxon>
        <taxon>Mycolicibacterium</taxon>
    </lineage>
</organism>
<dbReference type="Proteomes" id="UP000247781">
    <property type="component" value="Unassembled WGS sequence"/>
</dbReference>
<sequence length="318" mass="34582">MGDPRQQLKLPRNAAATLQTMRRSTRNGDVAIAYHRHCVAGDPLLLIAGIGADMHFWHDEFCKELIDRGFQVARSDNRDVGDSSRITSGGTPKWRQTRDNPSDAPYALEDMADDAAAVMDALGWRSANVVGHSLGGMIAQMLAIQYPHRVRSLTSISSTPEPGLSRLRLMTALRLLCTNPKDFFGKPPRTAEEAGDRLIRGYRITGSPNFALDETWLREVAAASFGRGPEPAAWARQESAAWASGDLRPRLSELRVPTLVLHGSSDVLVRPTGGMATADAVPNSRLVLVGGMGHDLPSDLWPMIANMIRAVADDAKVT</sequence>
<reference evidence="4" key="1">
    <citation type="submission" date="2018-05" db="EMBL/GenBank/DDBJ databases">
        <authorList>
            <person name="Deangelis K."/>
            <person name="Huntemann M."/>
            <person name="Clum A."/>
            <person name="Pillay M."/>
            <person name="Palaniappan K."/>
            <person name="Varghese N."/>
            <person name="Mikhailova N."/>
            <person name="Stamatis D."/>
            <person name="Reddy T."/>
            <person name="Daum C."/>
            <person name="Shapiro N."/>
            <person name="Ivanova N."/>
            <person name="Kyrpides N."/>
            <person name="Woyke T."/>
        </authorList>
    </citation>
    <scope>NUCLEOTIDE SEQUENCE [LARGE SCALE GENOMIC DNA]</scope>
    <source>
        <strain evidence="4">GAS496</strain>
    </source>
</reference>
<gene>
    <name evidence="3" type="ORF">C8E89_12313</name>
</gene>
<dbReference type="InterPro" id="IPR000073">
    <property type="entry name" value="AB_hydrolase_1"/>
</dbReference>